<evidence type="ECO:0000313" key="11">
    <source>
        <dbReference type="Proteomes" id="UP000035268"/>
    </source>
</evidence>
<gene>
    <name evidence="10" type="ORF">L21SP4_01749</name>
</gene>
<dbReference type="STRING" id="1307763.L21SP4_01749"/>
<dbReference type="Proteomes" id="UP000035268">
    <property type="component" value="Chromosome"/>
</dbReference>
<feature type="compositionally biased region" description="Basic and acidic residues" evidence="8">
    <location>
        <begin position="65"/>
        <end position="77"/>
    </location>
</feature>
<dbReference type="KEGG" id="vbl:L21SP4_01749"/>
<keyword evidence="11" id="KW-1185">Reference proteome</keyword>
<dbReference type="EMBL" id="CP010904">
    <property type="protein sequence ID" value="AKJ64987.1"/>
    <property type="molecule type" value="Genomic_DNA"/>
</dbReference>
<name>A0A0G3EHT6_9BACT</name>
<sequence>MSVLNPIAFLAPGGPELVIIMLVLIMLFGAKDAPRVLRKIQDFFDHVRRIANSFRHEMMYSDLHEDRAGSAEDHTLPEDYEDAEFLEYEDGEEGWNPEPGPESPEPEGGAPEDTGHGSGSEPEPDGRDRAPSTPPESSDTPPPAGPHDEKD</sequence>
<evidence type="ECO:0000256" key="1">
    <source>
        <dbReference type="ARBA" id="ARBA00004167"/>
    </source>
</evidence>
<feature type="transmembrane region" description="Helical" evidence="9">
    <location>
        <begin position="6"/>
        <end position="30"/>
    </location>
</feature>
<evidence type="ECO:0000313" key="10">
    <source>
        <dbReference type="EMBL" id="AKJ64987.1"/>
    </source>
</evidence>
<proteinExistence type="predicted"/>
<dbReference type="RefSeq" id="WP_052882259.1">
    <property type="nucleotide sequence ID" value="NZ_CP010904.1"/>
</dbReference>
<comment type="subcellular location">
    <subcellularLocation>
        <location evidence="1">Membrane</location>
        <topology evidence="1">Single-pass membrane protein</topology>
    </subcellularLocation>
</comment>
<dbReference type="InterPro" id="IPR003369">
    <property type="entry name" value="TatA/B/E"/>
</dbReference>
<keyword evidence="6" id="KW-0811">Translocation</keyword>
<feature type="region of interest" description="Disordered" evidence="8">
    <location>
        <begin position="65"/>
        <end position="151"/>
    </location>
</feature>
<evidence type="ECO:0000256" key="7">
    <source>
        <dbReference type="ARBA" id="ARBA00023136"/>
    </source>
</evidence>
<dbReference type="OrthoDB" id="9815672at2"/>
<keyword evidence="7 9" id="KW-0472">Membrane</keyword>
<keyword evidence="2" id="KW-0813">Transport</keyword>
<keyword evidence="4" id="KW-0653">Protein transport</keyword>
<evidence type="ECO:0000256" key="6">
    <source>
        <dbReference type="ARBA" id="ARBA00023010"/>
    </source>
</evidence>
<evidence type="ECO:0000256" key="8">
    <source>
        <dbReference type="SAM" id="MobiDB-lite"/>
    </source>
</evidence>
<protein>
    <submittedName>
        <fullName evidence="10">Sec-independent translocase</fullName>
    </submittedName>
</protein>
<dbReference type="Pfam" id="PF02416">
    <property type="entry name" value="TatA_B_E"/>
    <property type="match status" value="1"/>
</dbReference>
<accession>A0A0G3EHT6</accession>
<reference evidence="11" key="1">
    <citation type="submission" date="2015-02" db="EMBL/GenBank/DDBJ databases">
        <title>Description and complete genome sequence of the first cultured representative of the subdivision 5 of the Verrucomicrobia phylum.</title>
        <authorList>
            <person name="Spring S."/>
            <person name="Bunk B."/>
            <person name="Sproer C."/>
            <person name="Klenk H.-P."/>
        </authorList>
    </citation>
    <scope>NUCLEOTIDE SEQUENCE [LARGE SCALE GENOMIC DNA]</scope>
    <source>
        <strain evidence="11">L21-Fru-AB</strain>
    </source>
</reference>
<organism evidence="10 11">
    <name type="scientific">Kiritimatiella glycovorans</name>
    <dbReference type="NCBI Taxonomy" id="1307763"/>
    <lineage>
        <taxon>Bacteria</taxon>
        <taxon>Pseudomonadati</taxon>
        <taxon>Kiritimatiellota</taxon>
        <taxon>Kiritimatiellia</taxon>
        <taxon>Kiritimatiellales</taxon>
        <taxon>Kiritimatiellaceae</taxon>
        <taxon>Kiritimatiella</taxon>
    </lineage>
</organism>
<dbReference type="AlphaFoldDB" id="A0A0G3EHT6"/>
<evidence type="ECO:0000256" key="2">
    <source>
        <dbReference type="ARBA" id="ARBA00022448"/>
    </source>
</evidence>
<dbReference type="Gene3D" id="1.20.5.3310">
    <property type="match status" value="1"/>
</dbReference>
<evidence type="ECO:0000256" key="3">
    <source>
        <dbReference type="ARBA" id="ARBA00022692"/>
    </source>
</evidence>
<feature type="compositionally biased region" description="Acidic residues" evidence="8">
    <location>
        <begin position="78"/>
        <end position="95"/>
    </location>
</feature>
<keyword evidence="5 9" id="KW-1133">Transmembrane helix</keyword>
<evidence type="ECO:0000256" key="4">
    <source>
        <dbReference type="ARBA" id="ARBA00022927"/>
    </source>
</evidence>
<evidence type="ECO:0000256" key="9">
    <source>
        <dbReference type="SAM" id="Phobius"/>
    </source>
</evidence>
<keyword evidence="3 9" id="KW-0812">Transmembrane</keyword>
<reference evidence="10 11" key="2">
    <citation type="journal article" date="2016" name="ISME J.">
        <title>Characterization of the first cultured representative of Verrucomicrobia subdivision 5 indicates the proposal of a novel phylum.</title>
        <authorList>
            <person name="Spring S."/>
            <person name="Bunk B."/>
            <person name="Sproer C."/>
            <person name="Schumann P."/>
            <person name="Rohde M."/>
            <person name="Tindall B.J."/>
            <person name="Klenk H.P."/>
        </authorList>
    </citation>
    <scope>NUCLEOTIDE SEQUENCE [LARGE SCALE GENOMIC DNA]</scope>
    <source>
        <strain evidence="10 11">L21-Fru-AB</strain>
    </source>
</reference>
<evidence type="ECO:0000256" key="5">
    <source>
        <dbReference type="ARBA" id="ARBA00022989"/>
    </source>
</evidence>